<feature type="transmembrane region" description="Helical" evidence="1">
    <location>
        <begin position="275"/>
        <end position="292"/>
    </location>
</feature>
<gene>
    <name evidence="2" type="ORF">FSZ31_05975</name>
</gene>
<dbReference type="EMBL" id="VOPY01000001">
    <property type="protein sequence ID" value="TXC74249.1"/>
    <property type="molecule type" value="Genomic_DNA"/>
</dbReference>
<dbReference type="Pfam" id="PF14897">
    <property type="entry name" value="EpsG"/>
    <property type="match status" value="1"/>
</dbReference>
<comment type="caution">
    <text evidence="2">The sequence shown here is derived from an EMBL/GenBank/DDBJ whole genome shotgun (WGS) entry which is preliminary data.</text>
</comment>
<feature type="transmembrane region" description="Helical" evidence="1">
    <location>
        <begin position="141"/>
        <end position="164"/>
    </location>
</feature>
<feature type="transmembrane region" description="Helical" evidence="1">
    <location>
        <begin position="204"/>
        <end position="222"/>
    </location>
</feature>
<dbReference type="RefSeq" id="WP_147122214.1">
    <property type="nucleotide sequence ID" value="NZ_VOPY01000001.1"/>
</dbReference>
<keyword evidence="3" id="KW-1185">Reference proteome</keyword>
<evidence type="ECO:0000313" key="3">
    <source>
        <dbReference type="Proteomes" id="UP000321129"/>
    </source>
</evidence>
<dbReference type="Proteomes" id="UP000321129">
    <property type="component" value="Unassembled WGS sequence"/>
</dbReference>
<evidence type="ECO:0000256" key="1">
    <source>
        <dbReference type="SAM" id="Phobius"/>
    </source>
</evidence>
<keyword evidence="1" id="KW-0472">Membrane</keyword>
<reference evidence="2 3" key="1">
    <citation type="submission" date="2019-08" db="EMBL/GenBank/DDBJ databases">
        <title>Sphingorhabdus soil sp. nov., isolated from arctic soil.</title>
        <authorList>
            <person name="Liu Y."/>
        </authorList>
    </citation>
    <scope>NUCLEOTIDE SEQUENCE [LARGE SCALE GENOMIC DNA]</scope>
    <source>
        <strain evidence="2 3">D-2Q-5-6</strain>
    </source>
</reference>
<feature type="transmembrane region" description="Helical" evidence="1">
    <location>
        <begin position="102"/>
        <end position="121"/>
    </location>
</feature>
<organism evidence="2 3">
    <name type="scientific">Flavisphingopyxis soli</name>
    <dbReference type="NCBI Taxonomy" id="2601267"/>
    <lineage>
        <taxon>Bacteria</taxon>
        <taxon>Pseudomonadati</taxon>
        <taxon>Pseudomonadota</taxon>
        <taxon>Alphaproteobacteria</taxon>
        <taxon>Sphingomonadales</taxon>
        <taxon>Sphingopyxidaceae</taxon>
        <taxon>Flavisphingopyxis</taxon>
    </lineage>
</organism>
<feature type="transmembrane region" description="Helical" evidence="1">
    <location>
        <begin position="176"/>
        <end position="198"/>
    </location>
</feature>
<evidence type="ECO:0000313" key="2">
    <source>
        <dbReference type="EMBL" id="TXC74249.1"/>
    </source>
</evidence>
<accession>A0A5C6UMS7</accession>
<keyword evidence="1" id="KW-0812">Transmembrane</keyword>
<sequence>MLIYWLLLALPAFLALVGLRRQEASTRGGTSRAQSNTVFIGGFLMVVFWVFYNLISGLRYQVGGDWFAYINMIDRVREDNFLEALFETDVGFGMTTWVMTRLGLGIGVMNFICSGILSLGVLRLARRTQHPWLAITAAVPYLLIVVGMGYVRQAAAIGFILFAINALIDKRSGVAFVYLVMATAFHVSALIMVPFLAVAYVRNLPWTIVIMFILAVAGYFLLSGTERFEQVQDGYIDAGYASSGALVRILMNVGPAIVFLYVKDRLPVSLLEKKIWMLISMASIGLAVILPLSPSSTVVDRLGLLFSPIQIYVFGYLPQALNIPLRRSGLMIMAVVAYCVTIQLIWLNFADNAGAWVPYYSVLSGT</sequence>
<name>A0A5C6UMS7_9SPHN</name>
<dbReference type="InterPro" id="IPR049458">
    <property type="entry name" value="EpsG-like"/>
</dbReference>
<dbReference type="AlphaFoldDB" id="A0A5C6UMS7"/>
<dbReference type="OrthoDB" id="5373240at2"/>
<proteinExistence type="predicted"/>
<keyword evidence="1" id="KW-1133">Transmembrane helix</keyword>
<feature type="transmembrane region" description="Helical" evidence="1">
    <location>
        <begin position="298"/>
        <end position="317"/>
    </location>
</feature>
<feature type="transmembrane region" description="Helical" evidence="1">
    <location>
        <begin position="329"/>
        <end position="349"/>
    </location>
</feature>
<protein>
    <submittedName>
        <fullName evidence="2">EpsG family protein</fullName>
    </submittedName>
</protein>
<feature type="transmembrane region" description="Helical" evidence="1">
    <location>
        <begin position="37"/>
        <end position="55"/>
    </location>
</feature>